<dbReference type="CDD" id="cd07184">
    <property type="entry name" value="E_set_Isoamylase_like_N"/>
    <property type="match status" value="1"/>
</dbReference>
<dbReference type="Pfam" id="PF02922">
    <property type="entry name" value="CBM_48"/>
    <property type="match status" value="1"/>
</dbReference>
<dbReference type="SUPFAM" id="SSF81296">
    <property type="entry name" value="E set domains"/>
    <property type="match status" value="1"/>
</dbReference>
<sequence length="513" mass="56997">MEDRSRGVATSRRWVRQQERGLESLRPPRQSSYAFFSLLFLLAAIFISSASSAWAFPHLTFSASFSAGHDDQVLAEPERRGLIEAVAEDFGVATGRLSLRSRGFGNSDRFSLVGELSGTRYNSSSLGEDTGAKLLGSYRARLSDRVVFDGNAAWWQFRREALSDFNVNMNRLGARVAWAPSSPWLVSVATRQNWIEFPDRVFEPDTSGVGGDGEVTVNPIGLQSEQDSQFDLAFSVLRRLGASAYVMTELSHRWSNSNEEPFDFSGPVAQLRAGNRIATNTSFSAYVAYSKRNFDLPYVIDGAQSQLVLGDRDDKTWQFGFSVERSLNQRMKVFADGSWLDQTSSIETFEFDHARFSMGVSMDLWSVGEVRNRSMDTARPVRPTLAPVSVGKGIRFRLDAPAARVVSIVGDFNGWNPSRGEMRRRDTGGWETIISLSPGIWRYAFVVDGTWVRPPDAPRYESDGFGGENGILEIFQDEAGVPGVVTEGRWERPIEQAKAEEPSVGGQDRIDGP</sequence>
<evidence type="ECO:0000256" key="1">
    <source>
        <dbReference type="SAM" id="MobiDB-lite"/>
    </source>
</evidence>
<feature type="transmembrane region" description="Helical" evidence="2">
    <location>
        <begin position="33"/>
        <end position="56"/>
    </location>
</feature>
<organism evidence="4 5">
    <name type="scientific">Eiseniibacteriota bacterium</name>
    <dbReference type="NCBI Taxonomy" id="2212470"/>
    <lineage>
        <taxon>Bacteria</taxon>
        <taxon>Candidatus Eiseniibacteriota</taxon>
    </lineage>
</organism>
<gene>
    <name evidence="4" type="ORF">HKN21_13945</name>
</gene>
<feature type="domain" description="Glycoside hydrolase family 13 N-terminal" evidence="3">
    <location>
        <begin position="392"/>
        <end position="451"/>
    </location>
</feature>
<proteinExistence type="predicted"/>
<keyword evidence="2" id="KW-0812">Transmembrane</keyword>
<dbReference type="InterPro" id="IPR004193">
    <property type="entry name" value="Glyco_hydro_13_N"/>
</dbReference>
<protein>
    <recommendedName>
        <fullName evidence="3">Glycoside hydrolase family 13 N-terminal domain-containing protein</fullName>
    </recommendedName>
</protein>
<dbReference type="InterPro" id="IPR014756">
    <property type="entry name" value="Ig_E-set"/>
</dbReference>
<feature type="compositionally biased region" description="Basic and acidic residues" evidence="1">
    <location>
        <begin position="490"/>
        <end position="501"/>
    </location>
</feature>
<keyword evidence="2" id="KW-0472">Membrane</keyword>
<reference evidence="4 5" key="1">
    <citation type="submission" date="2020-03" db="EMBL/GenBank/DDBJ databases">
        <title>Metabolic flexibility allows generalist bacteria to become dominant in a frequently disturbed ecosystem.</title>
        <authorList>
            <person name="Chen Y.-J."/>
            <person name="Leung P.M."/>
            <person name="Bay S.K."/>
            <person name="Hugenholtz P."/>
            <person name="Kessler A.J."/>
            <person name="Shelley G."/>
            <person name="Waite D.W."/>
            <person name="Cook P.L."/>
            <person name="Greening C."/>
        </authorList>
    </citation>
    <scope>NUCLEOTIDE SEQUENCE [LARGE SCALE GENOMIC DNA]</scope>
    <source>
        <strain evidence="4">SS_bin_28</strain>
    </source>
</reference>
<evidence type="ECO:0000313" key="4">
    <source>
        <dbReference type="EMBL" id="NNF07861.1"/>
    </source>
</evidence>
<feature type="region of interest" description="Disordered" evidence="1">
    <location>
        <begin position="490"/>
        <end position="513"/>
    </location>
</feature>
<name>A0A7Y2E9T0_UNCEI</name>
<keyword evidence="2" id="KW-1133">Transmembrane helix</keyword>
<evidence type="ECO:0000256" key="2">
    <source>
        <dbReference type="SAM" id="Phobius"/>
    </source>
</evidence>
<evidence type="ECO:0000259" key="3">
    <source>
        <dbReference type="Pfam" id="PF02922"/>
    </source>
</evidence>
<dbReference type="Gene3D" id="2.60.40.10">
    <property type="entry name" value="Immunoglobulins"/>
    <property type="match status" value="1"/>
</dbReference>
<dbReference type="AlphaFoldDB" id="A0A7Y2E9T0"/>
<comment type="caution">
    <text evidence="4">The sequence shown here is derived from an EMBL/GenBank/DDBJ whole genome shotgun (WGS) entry which is preliminary data.</text>
</comment>
<accession>A0A7Y2E9T0</accession>
<dbReference type="Proteomes" id="UP000547674">
    <property type="component" value="Unassembled WGS sequence"/>
</dbReference>
<dbReference type="EMBL" id="JABDJR010000559">
    <property type="protein sequence ID" value="NNF07861.1"/>
    <property type="molecule type" value="Genomic_DNA"/>
</dbReference>
<dbReference type="InterPro" id="IPR013783">
    <property type="entry name" value="Ig-like_fold"/>
</dbReference>
<evidence type="ECO:0000313" key="5">
    <source>
        <dbReference type="Proteomes" id="UP000547674"/>
    </source>
</evidence>